<dbReference type="SUPFAM" id="SSF47384">
    <property type="entry name" value="Homodimeric domain of signal transducing histidine kinase"/>
    <property type="match status" value="1"/>
</dbReference>
<dbReference type="InterPro" id="IPR036890">
    <property type="entry name" value="HATPase_C_sf"/>
</dbReference>
<evidence type="ECO:0000313" key="11">
    <source>
        <dbReference type="EMBL" id="PHH39751.1"/>
    </source>
</evidence>
<comment type="catalytic activity">
    <reaction evidence="1">
        <text>ATP + protein L-histidine = ADP + protein N-phospho-L-histidine.</text>
        <dbReference type="EC" id="2.7.13.3"/>
    </reaction>
</comment>
<evidence type="ECO:0000256" key="4">
    <source>
        <dbReference type="ARBA" id="ARBA00022679"/>
    </source>
</evidence>
<dbReference type="EMBL" id="PDKZ01000002">
    <property type="protein sequence ID" value="PHH39751.1"/>
    <property type="molecule type" value="Genomic_DNA"/>
</dbReference>
<dbReference type="InterPro" id="IPR003661">
    <property type="entry name" value="HisK_dim/P_dom"/>
</dbReference>
<evidence type="ECO:0000256" key="5">
    <source>
        <dbReference type="ARBA" id="ARBA00022741"/>
    </source>
</evidence>
<dbReference type="SUPFAM" id="SSF55874">
    <property type="entry name" value="ATPase domain of HSP90 chaperone/DNA topoisomerase II/histidine kinase"/>
    <property type="match status" value="1"/>
</dbReference>
<dbReference type="RefSeq" id="WP_098964688.1">
    <property type="nucleotide sequence ID" value="NZ_PDKZ01000002.1"/>
</dbReference>
<evidence type="ECO:0000313" key="12">
    <source>
        <dbReference type="Proteomes" id="UP000222460"/>
    </source>
</evidence>
<keyword evidence="7" id="KW-0067">ATP-binding</keyword>
<dbReference type="Gene3D" id="1.10.287.130">
    <property type="match status" value="1"/>
</dbReference>
<feature type="region of interest" description="Disordered" evidence="9">
    <location>
        <begin position="48"/>
        <end position="78"/>
    </location>
</feature>
<dbReference type="Pfam" id="PF14361">
    <property type="entry name" value="RsbRD_N"/>
    <property type="match status" value="1"/>
</dbReference>
<dbReference type="GO" id="GO:0030295">
    <property type="term" value="F:protein kinase activator activity"/>
    <property type="evidence" value="ECO:0007669"/>
    <property type="project" value="TreeGrafter"/>
</dbReference>
<dbReference type="GO" id="GO:0007234">
    <property type="term" value="P:osmosensory signaling via phosphorelay pathway"/>
    <property type="evidence" value="ECO:0007669"/>
    <property type="project" value="TreeGrafter"/>
</dbReference>
<accession>A0A2C5W718</accession>
<dbReference type="CDD" id="cd00082">
    <property type="entry name" value="HisKA"/>
    <property type="match status" value="1"/>
</dbReference>
<dbReference type="SMART" id="SM00387">
    <property type="entry name" value="HATPase_c"/>
    <property type="match status" value="1"/>
</dbReference>
<gene>
    <name evidence="11" type="ORF">CRX57_06070</name>
</gene>
<dbReference type="InterPro" id="IPR025751">
    <property type="entry name" value="RsbRD_N_dom"/>
</dbReference>
<keyword evidence="6 11" id="KW-0418">Kinase</keyword>
<keyword evidence="5" id="KW-0547">Nucleotide-binding</keyword>
<keyword evidence="4" id="KW-0808">Transferase</keyword>
<dbReference type="InterPro" id="IPR005467">
    <property type="entry name" value="His_kinase_dom"/>
</dbReference>
<dbReference type="GO" id="GO:0000156">
    <property type="term" value="F:phosphorelay response regulator activity"/>
    <property type="evidence" value="ECO:0007669"/>
    <property type="project" value="TreeGrafter"/>
</dbReference>
<dbReference type="EC" id="2.7.13.3" evidence="2"/>
<dbReference type="InterPro" id="IPR004358">
    <property type="entry name" value="Sig_transdc_His_kin-like_C"/>
</dbReference>
<evidence type="ECO:0000259" key="10">
    <source>
        <dbReference type="PROSITE" id="PS50109"/>
    </source>
</evidence>
<keyword evidence="8" id="KW-0902">Two-component regulatory system</keyword>
<feature type="domain" description="Histidine kinase" evidence="10">
    <location>
        <begin position="157"/>
        <end position="374"/>
    </location>
</feature>
<sequence length="374" mass="40988">MRLSTFIFANMESILVEWEQFARTVVTPVPILDQKGLRNHAQQMLHRVASDMRKSQTAQEQIDKSQGRAPPENEETPAQTHAVLRLIDGFTLDQMVSEYRALRSTVLRLWLAEAFSGESHQMQDMIRFNEAIDQALVESIASYGRAVETTRKMVLGVLGHDLRSPLGAIMMSAELLQQSSENADRRSHLTTQIGVSVRRANQIVDDLLDLARSNLGHGIPVTKQKIDLSAVCQSILAEAAARFPSTEIALTNSATVVGEFDPLRIGQAFSNLVNNAVQHGDRHQPIRASLKMAAKEVHFTVHNFGDPIPKSALPFLFTPEGRYSSFAENEDGPSAGLGLGLFIAAEVVKGHGGEIGVESSLELGTTFTVTLPLD</sequence>
<evidence type="ECO:0000256" key="3">
    <source>
        <dbReference type="ARBA" id="ARBA00022553"/>
    </source>
</evidence>
<proteinExistence type="predicted"/>
<name>A0A2C5W718_PSEPU</name>
<dbReference type="CDD" id="cd00075">
    <property type="entry name" value="HATPase"/>
    <property type="match status" value="1"/>
</dbReference>
<evidence type="ECO:0000256" key="6">
    <source>
        <dbReference type="ARBA" id="ARBA00022777"/>
    </source>
</evidence>
<dbReference type="Proteomes" id="UP000222460">
    <property type="component" value="Unassembled WGS sequence"/>
</dbReference>
<comment type="caution">
    <text evidence="11">The sequence shown here is derived from an EMBL/GenBank/DDBJ whole genome shotgun (WGS) entry which is preliminary data.</text>
</comment>
<evidence type="ECO:0000256" key="2">
    <source>
        <dbReference type="ARBA" id="ARBA00012438"/>
    </source>
</evidence>
<dbReference type="AlphaFoldDB" id="A0A2C5W718"/>
<dbReference type="PROSITE" id="PS50109">
    <property type="entry name" value="HIS_KIN"/>
    <property type="match status" value="1"/>
</dbReference>
<evidence type="ECO:0000256" key="9">
    <source>
        <dbReference type="SAM" id="MobiDB-lite"/>
    </source>
</evidence>
<dbReference type="InterPro" id="IPR050351">
    <property type="entry name" value="BphY/WalK/GraS-like"/>
</dbReference>
<evidence type="ECO:0000256" key="1">
    <source>
        <dbReference type="ARBA" id="ARBA00000085"/>
    </source>
</evidence>
<keyword evidence="3" id="KW-0597">Phosphoprotein</keyword>
<organism evidence="11 12">
    <name type="scientific">Pseudomonas putida</name>
    <name type="common">Arthrobacter siderocapsulatus</name>
    <dbReference type="NCBI Taxonomy" id="303"/>
    <lineage>
        <taxon>Bacteria</taxon>
        <taxon>Pseudomonadati</taxon>
        <taxon>Pseudomonadota</taxon>
        <taxon>Gammaproteobacteria</taxon>
        <taxon>Pseudomonadales</taxon>
        <taxon>Pseudomonadaceae</taxon>
        <taxon>Pseudomonas</taxon>
    </lineage>
</organism>
<dbReference type="PANTHER" id="PTHR42878">
    <property type="entry name" value="TWO-COMPONENT HISTIDINE KINASE"/>
    <property type="match status" value="1"/>
</dbReference>
<dbReference type="PRINTS" id="PR00344">
    <property type="entry name" value="BCTRLSENSOR"/>
</dbReference>
<dbReference type="GO" id="GO:0005524">
    <property type="term" value="F:ATP binding"/>
    <property type="evidence" value="ECO:0007669"/>
    <property type="project" value="UniProtKB-KW"/>
</dbReference>
<dbReference type="Pfam" id="PF00512">
    <property type="entry name" value="HisKA"/>
    <property type="match status" value="1"/>
</dbReference>
<evidence type="ECO:0000256" key="8">
    <source>
        <dbReference type="ARBA" id="ARBA00023012"/>
    </source>
</evidence>
<dbReference type="Pfam" id="PF02518">
    <property type="entry name" value="HATPase_c"/>
    <property type="match status" value="1"/>
</dbReference>
<dbReference type="SMART" id="SM00388">
    <property type="entry name" value="HisKA"/>
    <property type="match status" value="1"/>
</dbReference>
<dbReference type="GO" id="GO:0000155">
    <property type="term" value="F:phosphorelay sensor kinase activity"/>
    <property type="evidence" value="ECO:0007669"/>
    <property type="project" value="InterPro"/>
</dbReference>
<dbReference type="Gene3D" id="3.30.565.10">
    <property type="entry name" value="Histidine kinase-like ATPase, C-terminal domain"/>
    <property type="match status" value="1"/>
</dbReference>
<reference evidence="12" key="1">
    <citation type="submission" date="2017-10" db="EMBL/GenBank/DDBJ databases">
        <title>FDA dAtabase for Regulatory Grade micrObial Sequences (FDA-ARGOS): Supporting development and validation of Infectious Disease Dx tests.</title>
        <authorList>
            <person name="Goldberg B."/>
            <person name="Campos J."/>
            <person name="Tallon L."/>
            <person name="Sadzewicz L."/>
            <person name="Ott S."/>
            <person name="Zhao X."/>
            <person name="Nagaraj S."/>
            <person name="Vavikolanu K."/>
            <person name="Aluvathingal J."/>
            <person name="Nadendla S."/>
            <person name="Geyer C."/>
            <person name="Sichtig H."/>
        </authorList>
    </citation>
    <scope>NUCLEOTIDE SEQUENCE [LARGE SCALE GENOMIC DNA]</scope>
    <source>
        <strain evidence="12">FDAARGOS_376</strain>
    </source>
</reference>
<dbReference type="PANTHER" id="PTHR42878:SF7">
    <property type="entry name" value="SENSOR HISTIDINE KINASE GLRK"/>
    <property type="match status" value="1"/>
</dbReference>
<protein>
    <recommendedName>
        <fullName evidence="2">histidine kinase</fullName>
        <ecNumber evidence="2">2.7.13.3</ecNumber>
    </recommendedName>
</protein>
<dbReference type="InterPro" id="IPR036097">
    <property type="entry name" value="HisK_dim/P_sf"/>
</dbReference>
<dbReference type="InterPro" id="IPR003594">
    <property type="entry name" value="HATPase_dom"/>
</dbReference>
<evidence type="ECO:0000256" key="7">
    <source>
        <dbReference type="ARBA" id="ARBA00022840"/>
    </source>
</evidence>